<organism evidence="3 4">
    <name type="scientific">Aspergillus tanneri</name>
    <dbReference type="NCBI Taxonomy" id="1220188"/>
    <lineage>
        <taxon>Eukaryota</taxon>
        <taxon>Fungi</taxon>
        <taxon>Dikarya</taxon>
        <taxon>Ascomycota</taxon>
        <taxon>Pezizomycotina</taxon>
        <taxon>Eurotiomycetes</taxon>
        <taxon>Eurotiomycetidae</taxon>
        <taxon>Eurotiales</taxon>
        <taxon>Aspergillaceae</taxon>
        <taxon>Aspergillus</taxon>
        <taxon>Aspergillus subgen. Circumdati</taxon>
    </lineage>
</organism>
<keyword evidence="1" id="KW-0812">Transmembrane</keyword>
<feature type="transmembrane region" description="Helical" evidence="1">
    <location>
        <begin position="12"/>
        <end position="34"/>
    </location>
</feature>
<dbReference type="PANTHER" id="PTHR38794:SF2">
    <property type="entry name" value="INTEGRAL MEMBRANE PROTEIN"/>
    <property type="match status" value="1"/>
</dbReference>
<dbReference type="EMBL" id="SOSA01000306">
    <property type="protein sequence ID" value="THC92825.1"/>
    <property type="molecule type" value="Genomic_DNA"/>
</dbReference>
<feature type="domain" description="Rhodopsin" evidence="2">
    <location>
        <begin position="4"/>
        <end position="110"/>
    </location>
</feature>
<feature type="transmembrane region" description="Helical" evidence="1">
    <location>
        <begin position="46"/>
        <end position="69"/>
    </location>
</feature>
<dbReference type="Pfam" id="PF20684">
    <property type="entry name" value="Fung_rhodopsin"/>
    <property type="match status" value="1"/>
</dbReference>
<accession>A0A4S3JCQ3</accession>
<protein>
    <recommendedName>
        <fullName evidence="2">Rhodopsin domain-containing protein</fullName>
    </recommendedName>
</protein>
<keyword evidence="1" id="KW-0472">Membrane</keyword>
<dbReference type="Proteomes" id="UP000308092">
    <property type="component" value="Unassembled WGS sequence"/>
</dbReference>
<evidence type="ECO:0000259" key="2">
    <source>
        <dbReference type="Pfam" id="PF20684"/>
    </source>
</evidence>
<reference evidence="3 4" key="1">
    <citation type="submission" date="2019-03" db="EMBL/GenBank/DDBJ databases">
        <title>The genome sequence of a newly discovered highly antifungal drug resistant Aspergillus species, Aspergillus tanneri NIH 1004.</title>
        <authorList>
            <person name="Mounaud S."/>
            <person name="Singh I."/>
            <person name="Joardar V."/>
            <person name="Pakala S."/>
            <person name="Pakala S."/>
            <person name="Venepally P."/>
            <person name="Hoover J."/>
            <person name="Nierman W."/>
            <person name="Chung J."/>
            <person name="Losada L."/>
        </authorList>
    </citation>
    <scope>NUCLEOTIDE SEQUENCE [LARGE SCALE GENOMIC DNA]</scope>
    <source>
        <strain evidence="3 4">NIH1004</strain>
    </source>
</reference>
<proteinExistence type="predicted"/>
<evidence type="ECO:0000313" key="4">
    <source>
        <dbReference type="Proteomes" id="UP000308092"/>
    </source>
</evidence>
<comment type="caution">
    <text evidence="3">The sequence shown here is derived from an EMBL/GenBank/DDBJ whole genome shotgun (WGS) entry which is preliminary data.</text>
</comment>
<dbReference type="VEuPathDB" id="FungiDB:EYZ11_007697"/>
<name>A0A4S3JCQ3_9EURO</name>
<keyword evidence="1" id="KW-1133">Transmembrane helix</keyword>
<keyword evidence="4" id="KW-1185">Reference proteome</keyword>
<evidence type="ECO:0000313" key="3">
    <source>
        <dbReference type="EMBL" id="THC92825.1"/>
    </source>
</evidence>
<evidence type="ECO:0000256" key="1">
    <source>
        <dbReference type="SAM" id="Phobius"/>
    </source>
</evidence>
<dbReference type="PANTHER" id="PTHR38794">
    <property type="entry name" value="INTEGRAL MEMBRANE PROTEIN"/>
    <property type="match status" value="1"/>
</dbReference>
<dbReference type="AlphaFoldDB" id="A0A4S3JCQ3"/>
<dbReference type="InterPro" id="IPR049326">
    <property type="entry name" value="Rhodopsin_dom_fungi"/>
</dbReference>
<sequence>MCKECVSETVWTIFIAVTNMISDALIITQSILLVVNIQAAFKKKALFASIFLPRIFVITATLCQLILALKTHPVTDPFTETSTTTICMEVTQSLSIITACWAQLKPFLERIRFNAFSLQGTEYSKTVSSKASRTELSQLRSKESYLMSVQGFVSSSIQNSKTIALAAKMPEWDSGSQSNEARIIRQTRMFSVTECERKH</sequence>
<gene>
    <name evidence="3" type="ORF">EYZ11_007697</name>
</gene>